<keyword evidence="2" id="KW-1185">Reference proteome</keyword>
<feature type="non-terminal residue" evidence="1">
    <location>
        <position position="1"/>
    </location>
</feature>
<comment type="caution">
    <text evidence="1">The sequence shown here is derived from an EMBL/GenBank/DDBJ whole genome shotgun (WGS) entry which is preliminary data.</text>
</comment>
<reference evidence="1" key="1">
    <citation type="submission" date="2023-10" db="EMBL/GenBank/DDBJ databases">
        <title>Genome assembly of Pristionchus species.</title>
        <authorList>
            <person name="Yoshida K."/>
            <person name="Sommer R.J."/>
        </authorList>
    </citation>
    <scope>NUCLEOTIDE SEQUENCE</scope>
    <source>
        <strain evidence="1">RS0144</strain>
    </source>
</reference>
<sequence>KKVIQPLSLSRSYSRSLLLPFHMIRKLLFDCALLAVAAVDIGDTYPDDVMYKGPTGPSNPCGPLQRILYPRQCPPLQINRNYNWNNYPEGFNDPPSQVRTLWGSNVQSGYGGTWNQQRTYSRADPCTPGMRLMGRCPAQQSWYYPNYDPSIYNGAK</sequence>
<protein>
    <submittedName>
        <fullName evidence="1">Uncharacterized protein</fullName>
    </submittedName>
</protein>
<dbReference type="AlphaFoldDB" id="A0AAV5U7D6"/>
<organism evidence="1 2">
    <name type="scientific">Pristionchus entomophagus</name>
    <dbReference type="NCBI Taxonomy" id="358040"/>
    <lineage>
        <taxon>Eukaryota</taxon>
        <taxon>Metazoa</taxon>
        <taxon>Ecdysozoa</taxon>
        <taxon>Nematoda</taxon>
        <taxon>Chromadorea</taxon>
        <taxon>Rhabditida</taxon>
        <taxon>Rhabditina</taxon>
        <taxon>Diplogasteromorpha</taxon>
        <taxon>Diplogasteroidea</taxon>
        <taxon>Neodiplogasteridae</taxon>
        <taxon>Pristionchus</taxon>
    </lineage>
</organism>
<name>A0AAV5U7D6_9BILA</name>
<evidence type="ECO:0000313" key="2">
    <source>
        <dbReference type="Proteomes" id="UP001432027"/>
    </source>
</evidence>
<proteinExistence type="predicted"/>
<evidence type="ECO:0000313" key="1">
    <source>
        <dbReference type="EMBL" id="GMT02307.1"/>
    </source>
</evidence>
<accession>A0AAV5U7D6</accession>
<gene>
    <name evidence="1" type="ORF">PENTCL1PPCAC_24481</name>
</gene>
<dbReference type="EMBL" id="BTSX01000005">
    <property type="protein sequence ID" value="GMT02307.1"/>
    <property type="molecule type" value="Genomic_DNA"/>
</dbReference>
<dbReference type="Proteomes" id="UP001432027">
    <property type="component" value="Unassembled WGS sequence"/>
</dbReference>